<gene>
    <name evidence="1" type="ORF">METZ01_LOCUS474126</name>
</gene>
<proteinExistence type="predicted"/>
<evidence type="ECO:0000313" key="1">
    <source>
        <dbReference type="EMBL" id="SVE21272.1"/>
    </source>
</evidence>
<name>A0A383BMY5_9ZZZZ</name>
<dbReference type="AlphaFoldDB" id="A0A383BMY5"/>
<dbReference type="EMBL" id="UINC01201779">
    <property type="protein sequence ID" value="SVE21272.1"/>
    <property type="molecule type" value="Genomic_DNA"/>
</dbReference>
<sequence>MGTGGQGIVYRTSDSDIAIKLATIKDSEKPITNKV</sequence>
<reference evidence="1" key="1">
    <citation type="submission" date="2018-05" db="EMBL/GenBank/DDBJ databases">
        <authorList>
            <person name="Lanie J.A."/>
            <person name="Ng W.-L."/>
            <person name="Kazmierczak K.M."/>
            <person name="Andrzejewski T.M."/>
            <person name="Davidsen T.M."/>
            <person name="Wayne K.J."/>
            <person name="Tettelin H."/>
            <person name="Glass J.I."/>
            <person name="Rusch D."/>
            <person name="Podicherti R."/>
            <person name="Tsui H.-C.T."/>
            <person name="Winkler M.E."/>
        </authorList>
    </citation>
    <scope>NUCLEOTIDE SEQUENCE</scope>
</reference>
<protein>
    <submittedName>
        <fullName evidence="1">Uncharacterized protein</fullName>
    </submittedName>
</protein>
<feature type="non-terminal residue" evidence="1">
    <location>
        <position position="35"/>
    </location>
</feature>
<organism evidence="1">
    <name type="scientific">marine metagenome</name>
    <dbReference type="NCBI Taxonomy" id="408172"/>
    <lineage>
        <taxon>unclassified sequences</taxon>
        <taxon>metagenomes</taxon>
        <taxon>ecological metagenomes</taxon>
    </lineage>
</organism>
<accession>A0A383BMY5</accession>